<dbReference type="SUPFAM" id="SSF57903">
    <property type="entry name" value="FYVE/PHD zinc finger"/>
    <property type="match status" value="1"/>
</dbReference>
<evidence type="ECO:0000256" key="4">
    <source>
        <dbReference type="ARBA" id="ARBA00022833"/>
    </source>
</evidence>
<dbReference type="SUPFAM" id="SSF46689">
    <property type="entry name" value="Homeodomain-like"/>
    <property type="match status" value="1"/>
</dbReference>
<dbReference type="Proteomes" id="UP000237105">
    <property type="component" value="Unassembled WGS sequence"/>
</dbReference>
<feature type="region of interest" description="Disordered" evidence="6">
    <location>
        <begin position="211"/>
        <end position="233"/>
    </location>
</feature>
<dbReference type="InterPro" id="IPR017930">
    <property type="entry name" value="Myb_dom"/>
</dbReference>
<feature type="compositionally biased region" description="Basic and acidic residues" evidence="6">
    <location>
        <begin position="450"/>
        <end position="466"/>
    </location>
</feature>
<sequence length="905" mass="100500">MDNMLVSESTLAWLWVIEAIASFEEVDPSLLRNAIEAAPELPDDLGKNTKEFVALRCLEGLFASQHELASGVPPAQGLKVGFDLSASCEDVLQRILQETSVSNLRVSGSELSRWDIRPFIRHKRACMPKCTLEQLKDAILDGTHPYADFLREKGGLTFPGRDNRSVVNDSNHDSVTARPALTGAGVQSMRVEVNLDHLILENRNKQLGESLRDGDILPSKRGRSGSASKDMAGNVYENCNGKNSSDDQHMNAKRVKQHAPSDNLSIGQNSVHFHGREPLEDLSERDVPVTNGGHDLPEIEMGIMEEGRVLENGCNECTVTKRSRQSNNDGFHKNVLDIPCNSPVIPPVISGEEAHQCLSADETNGIGNHCAQSSGAFQSVDQNRVSLYGKEQTEESSERDFQATVEEGSVLVDDCNDGNVSNRSQQSNDEELRKNQSEILYNVPVLLQDTTRDDPHQHLSVDETKNVSEPCAEPSSAPPETVDKISTKESKRSYEHDFQFHEPNPASYDTSRQDITAGEAKVDSNGCGEEMSSDNDGFHNERIDVAKKKHAFLSSQCTVSHDSLIVDWTEQNLCMKCNETGSLLVCSTNNCQLVVHEKCGGSLARFDNKGNFYCPFCACSLAIMEYLEAKKRSSLANKELAAFICMSSEHQPEESVERLNMEKPLSSGGTANEDILGQNHEEHLGGTEKNEGNQLELKVNKDNDHQCQNVILNGQEVEISALHNNNINLECTEKREKEGEERIVEECPSARIFEGQENEVPGESDNVAAENTDVVIVNQGKADVGIQQQVLKDQDIDAGKRPVYDNSEETSETDDYESISNFHIGIRKRENGCTYPATPQTRRKKVPWTLEEEQKLKEGVQKFSDETNIWKKILEFGSDVFMKGRTTVNLKDKWRTMCKVSSKGN</sequence>
<protein>
    <submittedName>
        <fullName evidence="9">GAMYB transcription factor</fullName>
    </submittedName>
</protein>
<feature type="domain" description="Myb-like" evidence="7">
    <location>
        <begin position="840"/>
        <end position="898"/>
    </location>
</feature>
<evidence type="ECO:0000259" key="7">
    <source>
        <dbReference type="PROSITE" id="PS50090"/>
    </source>
</evidence>
<keyword evidence="4" id="KW-0862">Zinc</keyword>
<comment type="caution">
    <text evidence="9">The sequence shown here is derived from an EMBL/GenBank/DDBJ whole genome shotgun (WGS) entry which is preliminary data.</text>
</comment>
<evidence type="ECO:0000256" key="2">
    <source>
        <dbReference type="ARBA" id="ARBA00022723"/>
    </source>
</evidence>
<comment type="subcellular location">
    <subcellularLocation>
        <location evidence="1">Nucleus</location>
    </subcellularLocation>
</comment>
<dbReference type="CDD" id="cd11660">
    <property type="entry name" value="SANT_TRF"/>
    <property type="match status" value="1"/>
</dbReference>
<keyword evidence="5" id="KW-0539">Nucleus</keyword>
<keyword evidence="3" id="KW-0863">Zinc-finger</keyword>
<dbReference type="InterPro" id="IPR009057">
    <property type="entry name" value="Homeodomain-like_sf"/>
</dbReference>
<keyword evidence="10" id="KW-1185">Reference proteome</keyword>
<dbReference type="InterPro" id="IPR001005">
    <property type="entry name" value="SANT/Myb"/>
</dbReference>
<dbReference type="Pfam" id="PF00249">
    <property type="entry name" value="Myb_DNA-binding"/>
    <property type="match status" value="1"/>
</dbReference>
<dbReference type="PANTHER" id="PTHR47863:SF4">
    <property type="entry name" value="RING_FYVE_PHD ZINC FINGER SUPERFAMILY PROTEIN"/>
    <property type="match status" value="1"/>
</dbReference>
<evidence type="ECO:0000256" key="6">
    <source>
        <dbReference type="SAM" id="MobiDB-lite"/>
    </source>
</evidence>
<feature type="domain" description="HTH myb-type" evidence="8">
    <location>
        <begin position="842"/>
        <end position="902"/>
    </location>
</feature>
<dbReference type="InterPro" id="IPR001965">
    <property type="entry name" value="Znf_PHD"/>
</dbReference>
<dbReference type="EMBL" id="JXTB01000875">
    <property type="protein sequence ID" value="PON32044.1"/>
    <property type="molecule type" value="Genomic_DNA"/>
</dbReference>
<name>A0A2P5A675_PARAD</name>
<dbReference type="AlphaFoldDB" id="A0A2P5A675"/>
<dbReference type="GO" id="GO:0008270">
    <property type="term" value="F:zinc ion binding"/>
    <property type="evidence" value="ECO:0007669"/>
    <property type="project" value="UniProtKB-KW"/>
</dbReference>
<feature type="compositionally biased region" description="Low complexity" evidence="6">
    <location>
        <begin position="468"/>
        <end position="480"/>
    </location>
</feature>
<evidence type="ECO:0000313" key="9">
    <source>
        <dbReference type="EMBL" id="PON32044.1"/>
    </source>
</evidence>
<feature type="region of interest" description="Disordered" evidence="6">
    <location>
        <begin position="412"/>
        <end position="432"/>
    </location>
</feature>
<dbReference type="Gene3D" id="1.10.10.60">
    <property type="entry name" value="Homeodomain-like"/>
    <property type="match status" value="1"/>
</dbReference>
<dbReference type="PANTHER" id="PTHR47863">
    <property type="entry name" value="RING/FYVE/PHD ZINC FINGER SUPERFAMILY PROTEIN"/>
    <property type="match status" value="1"/>
</dbReference>
<keyword evidence="2" id="KW-0479">Metal-binding</keyword>
<dbReference type="InterPro" id="IPR013083">
    <property type="entry name" value="Znf_RING/FYVE/PHD"/>
</dbReference>
<dbReference type="SMART" id="SM00249">
    <property type="entry name" value="PHD"/>
    <property type="match status" value="1"/>
</dbReference>
<reference evidence="10" key="1">
    <citation type="submission" date="2016-06" db="EMBL/GenBank/DDBJ databases">
        <title>Parallel loss of symbiosis genes in relatives of nitrogen-fixing non-legume Parasponia.</title>
        <authorList>
            <person name="Van Velzen R."/>
            <person name="Holmer R."/>
            <person name="Bu F."/>
            <person name="Rutten L."/>
            <person name="Van Zeijl A."/>
            <person name="Liu W."/>
            <person name="Santuari L."/>
            <person name="Cao Q."/>
            <person name="Sharma T."/>
            <person name="Shen D."/>
            <person name="Roswanjaya Y."/>
            <person name="Wardhani T."/>
            <person name="Kalhor M.S."/>
            <person name="Jansen J."/>
            <person name="Van den Hoogen J."/>
            <person name="Gungor B."/>
            <person name="Hartog M."/>
            <person name="Hontelez J."/>
            <person name="Verver J."/>
            <person name="Yang W.-C."/>
            <person name="Schijlen E."/>
            <person name="Repin R."/>
            <person name="Schilthuizen M."/>
            <person name="Schranz E."/>
            <person name="Heidstra R."/>
            <person name="Miyata K."/>
            <person name="Fedorova E."/>
            <person name="Kohlen W."/>
            <person name="Bisseling T."/>
            <person name="Smit S."/>
            <person name="Geurts R."/>
        </authorList>
    </citation>
    <scope>NUCLEOTIDE SEQUENCE [LARGE SCALE GENOMIC DNA]</scope>
    <source>
        <strain evidence="10">cv. WU1-14</strain>
    </source>
</reference>
<evidence type="ECO:0000313" key="10">
    <source>
        <dbReference type="Proteomes" id="UP000237105"/>
    </source>
</evidence>
<gene>
    <name evidence="9" type="ORF">PanWU01x14_364660</name>
</gene>
<feature type="region of interest" description="Disordered" evidence="6">
    <location>
        <begin position="450"/>
        <end position="511"/>
    </location>
</feature>
<evidence type="ECO:0000256" key="1">
    <source>
        <dbReference type="ARBA" id="ARBA00004123"/>
    </source>
</evidence>
<feature type="region of interest" description="Disordered" evidence="6">
    <location>
        <begin position="654"/>
        <end position="674"/>
    </location>
</feature>
<organism evidence="9 10">
    <name type="scientific">Parasponia andersonii</name>
    <name type="common">Sponia andersonii</name>
    <dbReference type="NCBI Taxonomy" id="3476"/>
    <lineage>
        <taxon>Eukaryota</taxon>
        <taxon>Viridiplantae</taxon>
        <taxon>Streptophyta</taxon>
        <taxon>Embryophyta</taxon>
        <taxon>Tracheophyta</taxon>
        <taxon>Spermatophyta</taxon>
        <taxon>Magnoliopsida</taxon>
        <taxon>eudicotyledons</taxon>
        <taxon>Gunneridae</taxon>
        <taxon>Pentapetalae</taxon>
        <taxon>rosids</taxon>
        <taxon>fabids</taxon>
        <taxon>Rosales</taxon>
        <taxon>Cannabaceae</taxon>
        <taxon>Parasponia</taxon>
    </lineage>
</organism>
<dbReference type="STRING" id="3476.A0A2P5A675"/>
<dbReference type="Gene3D" id="3.30.40.10">
    <property type="entry name" value="Zinc/RING finger domain, C3HC4 (zinc finger)"/>
    <property type="match status" value="1"/>
</dbReference>
<accession>A0A2P5A675</accession>
<dbReference type="PROSITE" id="PS50090">
    <property type="entry name" value="MYB_LIKE"/>
    <property type="match status" value="1"/>
</dbReference>
<dbReference type="OrthoDB" id="608866at2759"/>
<evidence type="ECO:0000259" key="8">
    <source>
        <dbReference type="PROSITE" id="PS51294"/>
    </source>
</evidence>
<feature type="compositionally biased region" description="Basic and acidic residues" evidence="6">
    <location>
        <begin position="481"/>
        <end position="500"/>
    </location>
</feature>
<proteinExistence type="predicted"/>
<feature type="compositionally biased region" description="Polar residues" evidence="6">
    <location>
        <begin position="418"/>
        <end position="427"/>
    </location>
</feature>
<dbReference type="GO" id="GO:0005634">
    <property type="term" value="C:nucleus"/>
    <property type="evidence" value="ECO:0007669"/>
    <property type="project" value="UniProtKB-SubCell"/>
</dbReference>
<evidence type="ECO:0000256" key="3">
    <source>
        <dbReference type="ARBA" id="ARBA00022771"/>
    </source>
</evidence>
<dbReference type="InterPro" id="IPR011011">
    <property type="entry name" value="Znf_FYVE_PHD"/>
</dbReference>
<dbReference type="SMART" id="SM00717">
    <property type="entry name" value="SANT"/>
    <property type="match status" value="1"/>
</dbReference>
<dbReference type="PROSITE" id="PS51294">
    <property type="entry name" value="HTH_MYB"/>
    <property type="match status" value="1"/>
</dbReference>
<evidence type="ECO:0000256" key="5">
    <source>
        <dbReference type="ARBA" id="ARBA00023242"/>
    </source>
</evidence>